<keyword evidence="9" id="KW-1185">Reference proteome</keyword>
<evidence type="ECO:0000256" key="5">
    <source>
        <dbReference type="ARBA" id="ARBA00023136"/>
    </source>
</evidence>
<evidence type="ECO:0000256" key="3">
    <source>
        <dbReference type="ARBA" id="ARBA00022692"/>
    </source>
</evidence>
<keyword evidence="3 7" id="KW-0812">Transmembrane</keyword>
<dbReference type="Proteomes" id="UP000024404">
    <property type="component" value="Unassembled WGS sequence"/>
</dbReference>
<keyword evidence="6" id="KW-0325">Glycoprotein</keyword>
<name>A0A8R1TRJ1_ONCVO</name>
<dbReference type="PANTHER" id="PTHR31158">
    <property type="entry name" value="DUAL OXIDASE 2"/>
    <property type="match status" value="1"/>
</dbReference>
<feature type="transmembrane region" description="Helical" evidence="7">
    <location>
        <begin position="126"/>
        <end position="148"/>
    </location>
</feature>
<dbReference type="OMA" id="MHAFVIF"/>
<sequence length="289" mass="32949">MISFNFIQILVSIHHPSWHQGSIQICSTYRAFTTDKLDAILGVRMGLKHLNVTLTSVPTSEKAHHSLDHLEYNERFEFLNVFSMELELEKSLKKGLPYPILKIIEYLSVDRAGFIWGRQYRLAGHYTIYLLWTAFAFWIIQILMLCLVPHNFAKLVFIVGIIILSADFIYFTFVPKNLQIRFPSSDGSMSILNFHFSTCFYATLIAGIASLIYGGILLILQAKSLYTLKTFITCHADKHCCKMMKYESDSTLSLTPSSPTTTIPIEETTISVTGWNAYTGKMSSLPERF</sequence>
<evidence type="ECO:0000313" key="9">
    <source>
        <dbReference type="Proteomes" id="UP000024404"/>
    </source>
</evidence>
<dbReference type="InterPro" id="IPR018469">
    <property type="entry name" value="Dual_oxidase_maturation_fac"/>
</dbReference>
<evidence type="ECO:0000256" key="4">
    <source>
        <dbReference type="ARBA" id="ARBA00022989"/>
    </source>
</evidence>
<feature type="transmembrane region" description="Helical" evidence="7">
    <location>
        <begin position="155"/>
        <end position="174"/>
    </location>
</feature>
<dbReference type="AlphaFoldDB" id="A0A8R1TRJ1"/>
<reference evidence="9" key="1">
    <citation type="submission" date="2013-10" db="EMBL/GenBank/DDBJ databases">
        <title>Genome sequencing of Onchocerca volvulus.</title>
        <authorList>
            <person name="Cotton J."/>
            <person name="Tsai J."/>
            <person name="Stanley E."/>
            <person name="Tracey A."/>
            <person name="Holroyd N."/>
            <person name="Lustigman S."/>
            <person name="Berriman M."/>
        </authorList>
    </citation>
    <scope>NUCLEOTIDE SEQUENCE</scope>
</reference>
<feature type="transmembrane region" description="Helical" evidence="7">
    <location>
        <begin position="194"/>
        <end position="220"/>
    </location>
</feature>
<organism evidence="8 9">
    <name type="scientific">Onchocerca volvulus</name>
    <dbReference type="NCBI Taxonomy" id="6282"/>
    <lineage>
        <taxon>Eukaryota</taxon>
        <taxon>Metazoa</taxon>
        <taxon>Ecdysozoa</taxon>
        <taxon>Nematoda</taxon>
        <taxon>Chromadorea</taxon>
        <taxon>Rhabditida</taxon>
        <taxon>Spirurina</taxon>
        <taxon>Spiruromorpha</taxon>
        <taxon>Filarioidea</taxon>
        <taxon>Onchocercidae</taxon>
        <taxon>Onchocerca</taxon>
    </lineage>
</organism>
<accession>A0A8R1TRJ1</accession>
<evidence type="ECO:0000256" key="7">
    <source>
        <dbReference type="SAM" id="Phobius"/>
    </source>
</evidence>
<comment type="subcellular location">
    <subcellularLocation>
        <location evidence="1">Membrane</location>
        <topology evidence="1">Multi-pass membrane protein</topology>
    </subcellularLocation>
</comment>
<dbReference type="EMBL" id="CMVM020000092">
    <property type="status" value="NOT_ANNOTATED_CDS"/>
    <property type="molecule type" value="Genomic_DNA"/>
</dbReference>
<dbReference type="PANTHER" id="PTHR31158:SF1">
    <property type="entry name" value="DOXA1 FACTOR-RELATED"/>
    <property type="match status" value="1"/>
</dbReference>
<evidence type="ECO:0000256" key="6">
    <source>
        <dbReference type="ARBA" id="ARBA00023180"/>
    </source>
</evidence>
<dbReference type="GO" id="GO:0005789">
    <property type="term" value="C:endoplasmic reticulum membrane"/>
    <property type="evidence" value="ECO:0007669"/>
    <property type="project" value="InterPro"/>
</dbReference>
<keyword evidence="4 7" id="KW-1133">Transmembrane helix</keyword>
<keyword evidence="5 7" id="KW-0472">Membrane</keyword>
<evidence type="ECO:0008006" key="10">
    <source>
        <dbReference type="Google" id="ProtNLM"/>
    </source>
</evidence>
<reference evidence="8" key="2">
    <citation type="submission" date="2022-06" db="UniProtKB">
        <authorList>
            <consortium name="EnsemblMetazoa"/>
        </authorList>
    </citation>
    <scope>IDENTIFICATION</scope>
</reference>
<dbReference type="Pfam" id="PF10204">
    <property type="entry name" value="DuoxA"/>
    <property type="match status" value="1"/>
</dbReference>
<evidence type="ECO:0000256" key="1">
    <source>
        <dbReference type="ARBA" id="ARBA00004141"/>
    </source>
</evidence>
<protein>
    <recommendedName>
        <fullName evidence="10">DUOXA-like protein C06E1.3</fullName>
    </recommendedName>
</protein>
<dbReference type="EnsemblMetazoa" id="OVOC3347.1">
    <property type="protein sequence ID" value="OVOC3347.1"/>
    <property type="gene ID" value="WBGene00240156"/>
</dbReference>
<evidence type="ECO:0000256" key="2">
    <source>
        <dbReference type="ARBA" id="ARBA00009816"/>
    </source>
</evidence>
<comment type="similarity">
    <text evidence="2">Belongs to the DUOXA family.</text>
</comment>
<dbReference type="GO" id="GO:0015031">
    <property type="term" value="P:protein transport"/>
    <property type="evidence" value="ECO:0007669"/>
    <property type="project" value="InterPro"/>
</dbReference>
<proteinExistence type="inferred from homology"/>
<evidence type="ECO:0000313" key="8">
    <source>
        <dbReference type="EnsemblMetazoa" id="OVOC3347.1"/>
    </source>
</evidence>